<evidence type="ECO:0000313" key="2">
    <source>
        <dbReference type="Proteomes" id="UP000285882"/>
    </source>
</evidence>
<accession>A0ABX5Q712</accession>
<protein>
    <submittedName>
        <fullName evidence="1">Uncharacterized protein</fullName>
    </submittedName>
</protein>
<evidence type="ECO:0000313" key="1">
    <source>
        <dbReference type="EMBL" id="QAA22427.1"/>
    </source>
</evidence>
<proteinExistence type="predicted"/>
<dbReference type="Proteomes" id="UP000285882">
    <property type="component" value="Chromosome"/>
</dbReference>
<keyword evidence="2" id="KW-1185">Reference proteome</keyword>
<dbReference type="EMBL" id="CP025688">
    <property type="protein sequence ID" value="QAA22427.1"/>
    <property type="molecule type" value="Genomic_DNA"/>
</dbReference>
<sequence>MMAAPIADFVTAINFFEYLSDPNMSSLFHRHLDQVSFEMELSHFHLNYQQCFLYSNREQKIPEH</sequence>
<gene>
    <name evidence="1" type="ORF">C0674_07190</name>
</gene>
<reference evidence="1 2" key="1">
    <citation type="submission" date="2018-01" db="EMBL/GenBank/DDBJ databases">
        <title>Complete genome sequencing of Sporolactobacillus terrae DLG3.</title>
        <authorList>
            <person name="Nam Y.-D."/>
            <person name="Kang J."/>
            <person name="Chung W.-H."/>
        </authorList>
    </citation>
    <scope>NUCLEOTIDE SEQUENCE [LARGE SCALE GENOMIC DNA]</scope>
    <source>
        <strain evidence="1 2">DLG3</strain>
    </source>
</reference>
<organism evidence="1 2">
    <name type="scientific">Sporolactobacillus terrae</name>
    <dbReference type="NCBI Taxonomy" id="269673"/>
    <lineage>
        <taxon>Bacteria</taxon>
        <taxon>Bacillati</taxon>
        <taxon>Bacillota</taxon>
        <taxon>Bacilli</taxon>
        <taxon>Bacillales</taxon>
        <taxon>Sporolactobacillaceae</taxon>
        <taxon>Sporolactobacillus</taxon>
    </lineage>
</organism>
<name>A0ABX5Q712_9BACL</name>